<dbReference type="EMBL" id="JACHXV010000001">
    <property type="protein sequence ID" value="MBB3172431.1"/>
    <property type="molecule type" value="Genomic_DNA"/>
</dbReference>
<evidence type="ECO:0000256" key="1">
    <source>
        <dbReference type="SAM" id="SignalP"/>
    </source>
</evidence>
<dbReference type="Proteomes" id="UP000557688">
    <property type="component" value="Unassembled WGS sequence"/>
</dbReference>
<organism evidence="3 5">
    <name type="scientific">Endobacter medicaginis</name>
    <dbReference type="NCBI Taxonomy" id="1181271"/>
    <lineage>
        <taxon>Bacteria</taxon>
        <taxon>Pseudomonadati</taxon>
        <taxon>Pseudomonadota</taxon>
        <taxon>Alphaproteobacteria</taxon>
        <taxon>Acetobacterales</taxon>
        <taxon>Acetobacteraceae</taxon>
        <taxon>Endobacter</taxon>
    </lineage>
</organism>
<proteinExistence type="predicted"/>
<evidence type="ECO:0000313" key="4">
    <source>
        <dbReference type="Proteomes" id="UP000557688"/>
    </source>
</evidence>
<feature type="chain" id="PRO_5036241461" evidence="1">
    <location>
        <begin position="21"/>
        <end position="618"/>
    </location>
</feature>
<evidence type="ECO:0000313" key="5">
    <source>
        <dbReference type="Proteomes" id="UP000565205"/>
    </source>
</evidence>
<reference evidence="3 5" key="1">
    <citation type="submission" date="2020-06" db="EMBL/GenBank/DDBJ databases">
        <title>Description of novel acetic acid bacteria.</title>
        <authorList>
            <person name="Sombolestani A."/>
        </authorList>
    </citation>
    <scope>NUCLEOTIDE SEQUENCE [LARGE SCALE GENOMIC DNA]</scope>
    <source>
        <strain evidence="3 5">LMG 26838</strain>
    </source>
</reference>
<gene>
    <name evidence="2" type="ORF">FHR90_000237</name>
    <name evidence="3" type="ORF">HUK83_04050</name>
</gene>
<accession>A0A850NM47</accession>
<protein>
    <submittedName>
        <fullName evidence="3">Uncharacterized protein</fullName>
    </submittedName>
</protein>
<dbReference type="EMBL" id="JABXXQ010000042">
    <property type="protein sequence ID" value="NVN29509.1"/>
    <property type="molecule type" value="Genomic_DNA"/>
</dbReference>
<feature type="signal peptide" evidence="1">
    <location>
        <begin position="1"/>
        <end position="20"/>
    </location>
</feature>
<dbReference type="AlphaFoldDB" id="A0A850NM47"/>
<evidence type="ECO:0000313" key="3">
    <source>
        <dbReference type="EMBL" id="NVN29509.1"/>
    </source>
</evidence>
<sequence length="618" mass="62740">MKYALGFLLAMCFTSSPSLADGLTAAQLNALLAAAPNPIASTDLRQIGVAIDGQIGRPGGIAGLDAAGQIFNPAGPATIQQIHNRAAPISARLMDLLGDTINVRSFAAATSTGNVGGVIDTTTISAAASGATTVVIKTTPDLVTKLATARYLGIDGNGAAPISGVNYPSPGTAALTIPPLSLAVAAGTPVSIAQQDDRPAFQAAGAALSSSNGVPGTLEVPADHYMIVRDEVTLPDGASLVEHGGVFAAHGSAMAEATDSCGGCFWGGASGTVYAQAPTSMNANAFAILQNVKAPPGQQVNLLLLSGMLDYDGYAAGSPAAVVGEEVRTSVAPSIARGLQFAYHAVMEWRPGQYGGSSLAELEYLNNSGCDSRGDLLDQGSCSDGQGGTASNARYGLHLDALGNTNDTVGIVFGSWANVGWHIGMACTYSVLDWCIAAHYKYGAHYKLSDIDAGFDMHGRMIAVGGLISGGTTDPGATKGLVVTRDGNTANVPSTAPASDILAPSYGIATSFLRAYLGAFFYGGALFLNGGADTTPTNRQWDASFGNWGVYTNYLYVGHPISNATATFASLPSGCTAGQSVFVLDARNHGEAAGKGTGSLAYCTTAGVWYANGDPVAN</sequence>
<dbReference type="Proteomes" id="UP000565205">
    <property type="component" value="Unassembled WGS sequence"/>
</dbReference>
<keyword evidence="1" id="KW-0732">Signal</keyword>
<evidence type="ECO:0000313" key="2">
    <source>
        <dbReference type="EMBL" id="MBB3172431.1"/>
    </source>
</evidence>
<name>A0A850NM47_9PROT</name>
<comment type="caution">
    <text evidence="3">The sequence shown here is derived from an EMBL/GenBank/DDBJ whole genome shotgun (WGS) entry which is preliminary data.</text>
</comment>
<reference evidence="2 4" key="2">
    <citation type="submission" date="2020-08" db="EMBL/GenBank/DDBJ databases">
        <title>Genomic Encyclopedia of Type Strains, Phase III (KMG-III): the genomes of soil and plant-associated and newly described type strains.</title>
        <authorList>
            <person name="Whitman W."/>
        </authorList>
    </citation>
    <scope>NUCLEOTIDE SEQUENCE [LARGE SCALE GENOMIC DNA]</scope>
    <source>
        <strain evidence="2 4">CECT 8088</strain>
    </source>
</reference>
<keyword evidence="4" id="KW-1185">Reference proteome</keyword>
<dbReference type="RefSeq" id="WP_176622252.1">
    <property type="nucleotide sequence ID" value="NZ_JABXXQ010000042.1"/>
</dbReference>